<dbReference type="AlphaFoldDB" id="A0A9W7E3J1"/>
<gene>
    <name evidence="1" type="ORF">TrLO_g13656</name>
</gene>
<evidence type="ECO:0000313" key="2">
    <source>
        <dbReference type="Proteomes" id="UP001165122"/>
    </source>
</evidence>
<protein>
    <submittedName>
        <fullName evidence="1">Uncharacterized protein</fullName>
    </submittedName>
</protein>
<proteinExistence type="predicted"/>
<comment type="caution">
    <text evidence="1">The sequence shown here is derived from an EMBL/GenBank/DDBJ whole genome shotgun (WGS) entry which is preliminary data.</text>
</comment>
<sequence>MADRARLRSAHELARADPANHGVAIGAHLSVGKVNTFRLVSKPWQRIAEENIDEDFRSGVLAFHGGKGISTSMECCDELEAKRELVKWVIFLLNVTKVGHSACHFTVNLVVATQRTQL</sequence>
<evidence type="ECO:0000313" key="1">
    <source>
        <dbReference type="EMBL" id="GMH60973.1"/>
    </source>
</evidence>
<organism evidence="1 2">
    <name type="scientific">Triparma laevis f. longispina</name>
    <dbReference type="NCBI Taxonomy" id="1714387"/>
    <lineage>
        <taxon>Eukaryota</taxon>
        <taxon>Sar</taxon>
        <taxon>Stramenopiles</taxon>
        <taxon>Ochrophyta</taxon>
        <taxon>Bolidophyceae</taxon>
        <taxon>Parmales</taxon>
        <taxon>Triparmaceae</taxon>
        <taxon>Triparma</taxon>
    </lineage>
</organism>
<accession>A0A9W7E3J1</accession>
<name>A0A9W7E3J1_9STRA</name>
<dbReference type="Proteomes" id="UP001165122">
    <property type="component" value="Unassembled WGS sequence"/>
</dbReference>
<reference evidence="2" key="1">
    <citation type="journal article" date="2023" name="Commun. Biol.">
        <title>Genome analysis of Parmales, the sister group of diatoms, reveals the evolutionary specialization of diatoms from phago-mixotrophs to photoautotrophs.</title>
        <authorList>
            <person name="Ban H."/>
            <person name="Sato S."/>
            <person name="Yoshikawa S."/>
            <person name="Yamada K."/>
            <person name="Nakamura Y."/>
            <person name="Ichinomiya M."/>
            <person name="Sato N."/>
            <person name="Blanc-Mathieu R."/>
            <person name="Endo H."/>
            <person name="Kuwata A."/>
            <person name="Ogata H."/>
        </authorList>
    </citation>
    <scope>NUCLEOTIDE SEQUENCE [LARGE SCALE GENOMIC DNA]</scope>
    <source>
        <strain evidence="2">NIES 3700</strain>
    </source>
</reference>
<dbReference type="EMBL" id="BRXW01000504">
    <property type="protein sequence ID" value="GMH60973.1"/>
    <property type="molecule type" value="Genomic_DNA"/>
</dbReference>
<keyword evidence="2" id="KW-1185">Reference proteome</keyword>